<dbReference type="RefSeq" id="WP_089774985.1">
    <property type="nucleotide sequence ID" value="NZ_FNTX01000002.1"/>
</dbReference>
<keyword evidence="6" id="KW-1185">Reference proteome</keyword>
<evidence type="ECO:0000313" key="6">
    <source>
        <dbReference type="Proteomes" id="UP000199220"/>
    </source>
</evidence>
<evidence type="ECO:0000313" key="5">
    <source>
        <dbReference type="EMBL" id="SEE97116.1"/>
    </source>
</evidence>
<dbReference type="Pfam" id="PF00884">
    <property type="entry name" value="Sulfatase"/>
    <property type="match status" value="1"/>
</dbReference>
<dbReference type="CDD" id="cd16034">
    <property type="entry name" value="sulfatase_like"/>
    <property type="match status" value="1"/>
</dbReference>
<dbReference type="OrthoDB" id="9777306at2"/>
<proteinExistence type="inferred from homology"/>
<feature type="region of interest" description="Disordered" evidence="3">
    <location>
        <begin position="458"/>
        <end position="498"/>
    </location>
</feature>
<dbReference type="AlphaFoldDB" id="A0A1H5N6F6"/>
<dbReference type="STRING" id="648782.SAMN04488554_3990"/>
<evidence type="ECO:0000256" key="2">
    <source>
        <dbReference type="ARBA" id="ARBA00022801"/>
    </source>
</evidence>
<dbReference type="Proteomes" id="UP000199220">
    <property type="component" value="Unassembled WGS sequence"/>
</dbReference>
<accession>A0A1H5N6F6</accession>
<dbReference type="InterPro" id="IPR000917">
    <property type="entry name" value="Sulfatase_N"/>
</dbReference>
<dbReference type="SUPFAM" id="SSF53649">
    <property type="entry name" value="Alkaline phosphatase-like"/>
    <property type="match status" value="1"/>
</dbReference>
<dbReference type="PANTHER" id="PTHR42693">
    <property type="entry name" value="ARYLSULFATASE FAMILY MEMBER"/>
    <property type="match status" value="1"/>
</dbReference>
<evidence type="ECO:0000256" key="1">
    <source>
        <dbReference type="ARBA" id="ARBA00008779"/>
    </source>
</evidence>
<feature type="domain" description="Sulfatase N-terminal" evidence="4">
    <location>
        <begin position="11"/>
        <end position="332"/>
    </location>
</feature>
<reference evidence="6" key="1">
    <citation type="submission" date="2016-10" db="EMBL/GenBank/DDBJ databases">
        <authorList>
            <person name="Varghese N."/>
            <person name="Submissions S."/>
        </authorList>
    </citation>
    <scope>NUCLEOTIDE SEQUENCE [LARGE SCALE GENOMIC DNA]</scope>
    <source>
        <strain evidence="6">DSM 21368</strain>
    </source>
</reference>
<dbReference type="GO" id="GO:0004065">
    <property type="term" value="F:arylsulfatase activity"/>
    <property type="evidence" value="ECO:0007669"/>
    <property type="project" value="TreeGrafter"/>
</dbReference>
<evidence type="ECO:0000259" key="4">
    <source>
        <dbReference type="Pfam" id="PF00884"/>
    </source>
</evidence>
<sequence length="498" mass="55612">MTEAPARRRFPNLVYIFSDQQSRDMVGTYGVGDVRTPNIDRLAADGVTFDHCVSSAPVCTPYRGMLLTGQHPLRNNCFENDRHLATDIGDSFAEVMRTAGYRNGYVGKWHLLGGDRDRPVPPGPDRHGFDGAFHSNNCHLNYDPEHAFSWQDGERVPFGAWEVAGQTDQALAFLDEQDEDAPFSLFVSYHPPHNHLGGDAETYSGFAAPEEFLSLYDPDEVQLRPTVPDNARTRRMVSGYLAMCSEIDYHVGRIMARLAERDLLENTIVIYTSDHGETFGAYSNHWHKSSPEDVSVRVPFILRLPGRTGAGRRSQLLLGTLDIMPTVLGLMGLPVPEECQGQDLSRAVRAGDDDAVQSVPLFYFSTPWRGVYTRRWTYSCENLDRAEAAAPIASDVGRTALLRSFNTLYDREEDPDQLYNLYGHQDMPGLHGIEEIQRELHALTLQWLDSFDDPFPDRSELEAARAPGEGRPIDRLNAVSRGVSRGRRRSGSGPPGTG</sequence>
<protein>
    <submittedName>
        <fullName evidence="5">Arylsulfatase A</fullName>
    </submittedName>
</protein>
<dbReference type="EMBL" id="FNTX01000002">
    <property type="protein sequence ID" value="SEE97116.1"/>
    <property type="molecule type" value="Genomic_DNA"/>
</dbReference>
<gene>
    <name evidence="5" type="ORF">SAMN04488554_3990</name>
</gene>
<dbReference type="InterPro" id="IPR050738">
    <property type="entry name" value="Sulfatase"/>
</dbReference>
<organism evidence="5 6">
    <name type="scientific">Ruania alba</name>
    <dbReference type="NCBI Taxonomy" id="648782"/>
    <lineage>
        <taxon>Bacteria</taxon>
        <taxon>Bacillati</taxon>
        <taxon>Actinomycetota</taxon>
        <taxon>Actinomycetes</taxon>
        <taxon>Micrococcales</taxon>
        <taxon>Ruaniaceae</taxon>
        <taxon>Ruania</taxon>
    </lineage>
</organism>
<keyword evidence="2" id="KW-0378">Hydrolase</keyword>
<dbReference type="PANTHER" id="PTHR42693:SF53">
    <property type="entry name" value="ENDO-4-O-SULFATASE"/>
    <property type="match status" value="1"/>
</dbReference>
<evidence type="ECO:0000256" key="3">
    <source>
        <dbReference type="SAM" id="MobiDB-lite"/>
    </source>
</evidence>
<dbReference type="Gene3D" id="3.40.720.10">
    <property type="entry name" value="Alkaline Phosphatase, subunit A"/>
    <property type="match status" value="1"/>
</dbReference>
<comment type="similarity">
    <text evidence="1">Belongs to the sulfatase family.</text>
</comment>
<dbReference type="InterPro" id="IPR017850">
    <property type="entry name" value="Alkaline_phosphatase_core_sf"/>
</dbReference>
<name>A0A1H5N6F6_9MICO</name>